<evidence type="ECO:0000313" key="4">
    <source>
        <dbReference type="Proteomes" id="UP001177140"/>
    </source>
</evidence>
<dbReference type="AlphaFoldDB" id="A0AA42B313"/>
<feature type="signal peptide" evidence="1">
    <location>
        <begin position="1"/>
        <end position="22"/>
    </location>
</feature>
<keyword evidence="1" id="KW-0732">Signal</keyword>
<dbReference type="EMBL" id="JAJJMA010317694">
    <property type="protein sequence ID" value="MCL7049575.1"/>
    <property type="molecule type" value="Genomic_DNA"/>
</dbReference>
<evidence type="ECO:0000313" key="3">
    <source>
        <dbReference type="EMBL" id="MCL7049575.1"/>
    </source>
</evidence>
<keyword evidence="4" id="KW-1185">Reference proteome</keyword>
<dbReference type="Proteomes" id="UP001177140">
    <property type="component" value="Unassembled WGS sequence"/>
</dbReference>
<evidence type="ECO:0000259" key="2">
    <source>
        <dbReference type="Pfam" id="PF14368"/>
    </source>
</evidence>
<gene>
    <name evidence="3" type="ORF">MKW94_009154</name>
</gene>
<evidence type="ECO:0000256" key="1">
    <source>
        <dbReference type="SAM" id="SignalP"/>
    </source>
</evidence>
<reference evidence="3" key="1">
    <citation type="submission" date="2022-03" db="EMBL/GenBank/DDBJ databases">
        <title>A functionally conserved STORR gene fusion in Papaver species that diverged 16.8 million years ago.</title>
        <authorList>
            <person name="Catania T."/>
        </authorList>
    </citation>
    <scope>NUCLEOTIDE SEQUENCE</scope>
    <source>
        <strain evidence="3">S-191538</strain>
    </source>
</reference>
<organism evidence="3 4">
    <name type="scientific">Papaver nudicaule</name>
    <name type="common">Iceland poppy</name>
    <dbReference type="NCBI Taxonomy" id="74823"/>
    <lineage>
        <taxon>Eukaryota</taxon>
        <taxon>Viridiplantae</taxon>
        <taxon>Streptophyta</taxon>
        <taxon>Embryophyta</taxon>
        <taxon>Tracheophyta</taxon>
        <taxon>Spermatophyta</taxon>
        <taxon>Magnoliopsida</taxon>
        <taxon>Ranunculales</taxon>
        <taxon>Papaveraceae</taxon>
        <taxon>Papaveroideae</taxon>
        <taxon>Papaver</taxon>
    </lineage>
</organism>
<dbReference type="InterPro" id="IPR016140">
    <property type="entry name" value="Bifunc_inhib/LTP/seed_store"/>
</dbReference>
<accession>A0AA42B313</accession>
<protein>
    <recommendedName>
        <fullName evidence="2">Bifunctional inhibitor/plant lipid transfer protein/seed storage helical domain-containing protein</fullName>
    </recommendedName>
</protein>
<dbReference type="InterPro" id="IPR036312">
    <property type="entry name" value="Bifun_inhib/LTP/seed_sf"/>
</dbReference>
<dbReference type="Gene3D" id="1.10.110.10">
    <property type="entry name" value="Plant lipid-transfer and hydrophobic proteins"/>
    <property type="match status" value="1"/>
</dbReference>
<sequence>MAICKVHICFLMLIAMVGFVTSTSDECLSGIGDVLLKCEKYLLTLYGKQLVPPSGDCCAAVVHAGVGCLLKFMDPSLKQAISQEKLLFVNKFCITQSQLHWIFWIQHKIYTATHCL</sequence>
<feature type="chain" id="PRO_5041220432" description="Bifunctional inhibitor/plant lipid transfer protein/seed storage helical domain-containing protein" evidence="1">
    <location>
        <begin position="23"/>
        <end position="116"/>
    </location>
</feature>
<comment type="caution">
    <text evidence="3">The sequence shown here is derived from an EMBL/GenBank/DDBJ whole genome shotgun (WGS) entry which is preliminary data.</text>
</comment>
<name>A0AA42B313_PAPNU</name>
<proteinExistence type="predicted"/>
<feature type="domain" description="Bifunctional inhibitor/plant lipid transfer protein/seed storage helical" evidence="2">
    <location>
        <begin position="24"/>
        <end position="98"/>
    </location>
</feature>
<dbReference type="Pfam" id="PF14368">
    <property type="entry name" value="LTP_2"/>
    <property type="match status" value="1"/>
</dbReference>